<dbReference type="Pfam" id="PF01425">
    <property type="entry name" value="Amidase"/>
    <property type="match status" value="1"/>
</dbReference>
<keyword evidence="3" id="KW-1185">Reference proteome</keyword>
<dbReference type="InterPro" id="IPR036928">
    <property type="entry name" value="AS_sf"/>
</dbReference>
<feature type="domain" description="Amidase" evidence="1">
    <location>
        <begin position="65"/>
        <end position="499"/>
    </location>
</feature>
<dbReference type="PANTHER" id="PTHR42678:SF34">
    <property type="entry name" value="OS04G0183300 PROTEIN"/>
    <property type="match status" value="1"/>
</dbReference>
<dbReference type="PANTHER" id="PTHR42678">
    <property type="entry name" value="AMIDASE"/>
    <property type="match status" value="1"/>
</dbReference>
<dbReference type="RefSeq" id="WP_246125648.1">
    <property type="nucleotide sequence ID" value="NZ_CP144914.1"/>
</dbReference>
<protein>
    <submittedName>
        <fullName evidence="2">Amidase family protein</fullName>
    </submittedName>
</protein>
<reference evidence="2 3" key="1">
    <citation type="submission" date="2024-01" db="EMBL/GenBank/DDBJ databases">
        <title>Complete Genome Sequence of Alkalicoccus halolimnae BZ-SZ-XJ29T, a Moderately Halophilic Bacterium Isolated from a Salt Lake.</title>
        <authorList>
            <person name="Zhao B."/>
        </authorList>
    </citation>
    <scope>NUCLEOTIDE SEQUENCE [LARGE SCALE GENOMIC DNA]</scope>
    <source>
        <strain evidence="2 3">BZ-SZ-XJ29</strain>
    </source>
</reference>
<organism evidence="2 3">
    <name type="scientific">Alkalicoccus halolimnae</name>
    <dbReference type="NCBI Taxonomy" id="1667239"/>
    <lineage>
        <taxon>Bacteria</taxon>
        <taxon>Bacillati</taxon>
        <taxon>Bacillota</taxon>
        <taxon>Bacilli</taxon>
        <taxon>Bacillales</taxon>
        <taxon>Bacillaceae</taxon>
        <taxon>Alkalicoccus</taxon>
    </lineage>
</organism>
<dbReference type="AlphaFoldDB" id="A0AAJ8N2I1"/>
<gene>
    <name evidence="2" type="ORF">FTX54_001285</name>
</gene>
<dbReference type="EMBL" id="CP144914">
    <property type="protein sequence ID" value="WWD80228.1"/>
    <property type="molecule type" value="Genomic_DNA"/>
</dbReference>
<proteinExistence type="predicted"/>
<name>A0AAJ8N2I1_9BACI</name>
<evidence type="ECO:0000259" key="1">
    <source>
        <dbReference type="Pfam" id="PF01425"/>
    </source>
</evidence>
<evidence type="ECO:0000313" key="3">
    <source>
        <dbReference type="Proteomes" id="UP000321816"/>
    </source>
</evidence>
<dbReference type="NCBIfam" id="NF005300">
    <property type="entry name" value="PRK06828.1"/>
    <property type="match status" value="1"/>
</dbReference>
<dbReference type="InterPro" id="IPR023631">
    <property type="entry name" value="Amidase_dom"/>
</dbReference>
<dbReference type="Gene3D" id="3.90.1300.10">
    <property type="entry name" value="Amidase signature (AS) domain"/>
    <property type="match status" value="1"/>
</dbReference>
<evidence type="ECO:0000313" key="2">
    <source>
        <dbReference type="EMBL" id="WWD80228.1"/>
    </source>
</evidence>
<sequence>MNKRSIGSALLIGALTIFTFVLWPAKKAVSNKRKNEAEKENFQLEGASIADIQLAFKKEQLSCVELTDRYLERIYAYDQQGPAINAVRMVNPYAREEAEKKDKERAAGITGALHGIPVILKDNIETGDGMPTTGGSPALAANTAEEDAFLTAKLKEAGAVILGKANMSEWAYFLTEGAPSGYSSIGGQVKHPYGPESFRAGSVGGSSSGSGAAIAADFAVIGIGTETSGSILSPASANSIVGIKPTVGLVSRSGIIPLAGSQDTAGPMARTVADAAIALGAMSGVDDKDPITKTNKNKDLTDYSSFLKKESLQGARIGVDYSFLSEKGKEERQLIERAIEDMEDQGAVIKEVEIPNESFESLVLWHELKQDLNAYLRKTPEQVPVSSIADVIAFNKEKPHERMRFGQTHFEKAEKLSGDAEDPEYVKHRQTDLRLSTTEGLDVVMQEEKLDALLFENNHGAAMPAKAGYPSITIPAGYTSEGMPVGVTLTAQAYSEPRLIELAYSYEQASNRRRAPQLV</sequence>
<accession>A0AAJ8N2I1</accession>
<dbReference type="KEGG" id="ahal:FTX54_001285"/>
<dbReference type="Proteomes" id="UP000321816">
    <property type="component" value="Chromosome"/>
</dbReference>
<dbReference type="SUPFAM" id="SSF75304">
    <property type="entry name" value="Amidase signature (AS) enzymes"/>
    <property type="match status" value="1"/>
</dbReference>